<dbReference type="InterPro" id="IPR027417">
    <property type="entry name" value="P-loop_NTPase"/>
</dbReference>
<dbReference type="GO" id="GO:0005829">
    <property type="term" value="C:cytosol"/>
    <property type="evidence" value="ECO:0007669"/>
    <property type="project" value="TreeGrafter"/>
</dbReference>
<dbReference type="PROSITE" id="PS01176">
    <property type="entry name" value="IF2"/>
    <property type="match status" value="1"/>
</dbReference>
<dbReference type="Gene3D" id="1.10.10.2480">
    <property type="match status" value="1"/>
</dbReference>
<dbReference type="NCBIfam" id="TIGR00231">
    <property type="entry name" value="small_GTP"/>
    <property type="match status" value="1"/>
</dbReference>
<evidence type="ECO:0000256" key="4">
    <source>
        <dbReference type="ARBA" id="ARBA00022490"/>
    </source>
</evidence>
<keyword evidence="6 9" id="KW-0547">Nucleotide-binding</keyword>
<dbReference type="GO" id="GO:0003743">
    <property type="term" value="F:translation initiation factor activity"/>
    <property type="evidence" value="ECO:0007669"/>
    <property type="project" value="UniProtKB-UniRule"/>
</dbReference>
<comment type="function">
    <text evidence="9 10">One of the essential components for the initiation of protein synthesis. Protects formylmethionyl-tRNA from spontaneous hydrolysis and promotes its binding to the 30S ribosomal subunits. Also involved in the hydrolysis of GTP during the formation of the 70S ribosomal complex.</text>
</comment>
<reference evidence="14" key="1">
    <citation type="submission" date="2018-01" db="EMBL/GenBank/DDBJ databases">
        <authorList>
            <person name="Regsiter A."/>
            <person name="William W."/>
        </authorList>
    </citation>
    <scope>NUCLEOTIDE SEQUENCE</scope>
    <source>
        <strain evidence="14">TRIP AH-1</strain>
    </source>
</reference>
<evidence type="ECO:0000256" key="2">
    <source>
        <dbReference type="ARBA" id="ARBA00007733"/>
    </source>
</evidence>
<dbReference type="InterPro" id="IPR044145">
    <property type="entry name" value="IF2_II"/>
</dbReference>
<keyword evidence="8 9" id="KW-0342">GTP-binding</keyword>
<proteinExistence type="inferred from homology"/>
<dbReference type="NCBIfam" id="TIGR00487">
    <property type="entry name" value="IF-2"/>
    <property type="match status" value="1"/>
</dbReference>
<keyword evidence="4 9" id="KW-0963">Cytoplasm</keyword>
<evidence type="ECO:0000256" key="11">
    <source>
        <dbReference type="RuleBase" id="RU000645"/>
    </source>
</evidence>
<dbReference type="InterPro" id="IPR015760">
    <property type="entry name" value="TIF_IF2"/>
</dbReference>
<name>A0A445MZK0_9BACT</name>
<dbReference type="InterPro" id="IPR053905">
    <property type="entry name" value="EF-G-like_DII"/>
</dbReference>
<dbReference type="FunFam" id="2.40.30.10:FF:000008">
    <property type="entry name" value="Translation initiation factor IF-2"/>
    <property type="match status" value="1"/>
</dbReference>
<dbReference type="PANTHER" id="PTHR43381:SF5">
    <property type="entry name" value="TR-TYPE G DOMAIN-CONTAINING PROTEIN"/>
    <property type="match status" value="1"/>
</dbReference>
<dbReference type="PROSITE" id="PS51722">
    <property type="entry name" value="G_TR_2"/>
    <property type="match status" value="1"/>
</dbReference>
<evidence type="ECO:0000256" key="3">
    <source>
        <dbReference type="ARBA" id="ARBA00020675"/>
    </source>
</evidence>
<dbReference type="Gene3D" id="3.40.50.300">
    <property type="entry name" value="P-loop containing nucleotide triphosphate hydrolases"/>
    <property type="match status" value="1"/>
</dbReference>
<evidence type="ECO:0000256" key="5">
    <source>
        <dbReference type="ARBA" id="ARBA00022540"/>
    </source>
</evidence>
<evidence type="ECO:0000256" key="8">
    <source>
        <dbReference type="ARBA" id="ARBA00023134"/>
    </source>
</evidence>
<dbReference type="SUPFAM" id="SSF52156">
    <property type="entry name" value="Initiation factor IF2/eIF5b, domain 3"/>
    <property type="match status" value="1"/>
</dbReference>
<dbReference type="GO" id="GO:0005525">
    <property type="term" value="F:GTP binding"/>
    <property type="evidence" value="ECO:0007669"/>
    <property type="project" value="UniProtKB-KW"/>
</dbReference>
<dbReference type="Gene3D" id="2.40.30.10">
    <property type="entry name" value="Translation factors"/>
    <property type="match status" value="2"/>
</dbReference>
<evidence type="ECO:0000256" key="7">
    <source>
        <dbReference type="ARBA" id="ARBA00022917"/>
    </source>
</evidence>
<evidence type="ECO:0000313" key="14">
    <source>
        <dbReference type="EMBL" id="SPD74930.1"/>
    </source>
</evidence>
<keyword evidence="5 9" id="KW-0396">Initiation factor</keyword>
<feature type="compositionally biased region" description="Pro residues" evidence="12">
    <location>
        <begin position="126"/>
        <end position="141"/>
    </location>
</feature>
<feature type="binding site" evidence="9">
    <location>
        <begin position="456"/>
        <end position="460"/>
    </location>
    <ligand>
        <name>GTP</name>
        <dbReference type="ChEBI" id="CHEBI:37565"/>
    </ligand>
</feature>
<dbReference type="CDD" id="cd03692">
    <property type="entry name" value="mtIF2_IVc"/>
    <property type="match status" value="1"/>
</dbReference>
<comment type="similarity">
    <text evidence="2 9 10">Belongs to the TRAFAC class translation factor GTPase superfamily. Classic translation factor GTPase family. IF-2 subfamily.</text>
</comment>
<dbReference type="EMBL" id="OJIN01000180">
    <property type="protein sequence ID" value="SPD74930.1"/>
    <property type="molecule type" value="Genomic_DNA"/>
</dbReference>
<evidence type="ECO:0000256" key="6">
    <source>
        <dbReference type="ARBA" id="ARBA00022741"/>
    </source>
</evidence>
<dbReference type="CDD" id="cd01887">
    <property type="entry name" value="IF2_eIF5B"/>
    <property type="match status" value="1"/>
</dbReference>
<dbReference type="SUPFAM" id="SSF52540">
    <property type="entry name" value="P-loop containing nucleoside triphosphate hydrolases"/>
    <property type="match status" value="1"/>
</dbReference>
<feature type="binding site" evidence="9">
    <location>
        <begin position="410"/>
        <end position="417"/>
    </location>
    <ligand>
        <name>GTP</name>
        <dbReference type="ChEBI" id="CHEBI:37565"/>
    </ligand>
</feature>
<feature type="compositionally biased region" description="Basic residues" evidence="12">
    <location>
        <begin position="179"/>
        <end position="188"/>
    </location>
</feature>
<dbReference type="FunFam" id="3.40.50.300:FF:000019">
    <property type="entry name" value="Translation initiation factor IF-2"/>
    <property type="match status" value="1"/>
</dbReference>
<dbReference type="InterPro" id="IPR000795">
    <property type="entry name" value="T_Tr_GTP-bd_dom"/>
</dbReference>
<feature type="binding site" evidence="9">
    <location>
        <begin position="510"/>
        <end position="513"/>
    </location>
    <ligand>
        <name>GTP</name>
        <dbReference type="ChEBI" id="CHEBI:37565"/>
    </ligand>
</feature>
<dbReference type="InterPro" id="IPR023115">
    <property type="entry name" value="TIF_IF2_dom3"/>
</dbReference>
<sequence>MAKVRVYELAKELNIDSKTLVDKLQSSGMNVKNYLSTMDEADIKRARDIVSGVKSKVVEEKRVKPTVIRRRKMVKAQEEVHEAEHEEETPEGKIVPQPELTVAEVVEPQAPVIPVEPLKAVEPKPQVRPAPPVQGPIPAEKPAPSAEEISVEAEAAEEKQEVEIPAEKGVEPKVEAKPKPKKLKKKKMDRPARIIRAATVMAKETVTEAEEEEEVEQPVVSAHEIRPKPLQPFEIAAGIVEEEEEEDLVKLEKGKKGKKKETIEIEKRGKYRFRKKEVYERADLYEDRGIVRKGKKPGKKAKAEAIRGKQTEITVPKAIKRRIKVPEFVTISELAKAMGTKAAELIKSLLGMGHMANINQSIDFETASVLSDEFGYELELDTFTEVDLIAEKEDMPEDMKFRPPVVTIMGHVDHGKTLLLDYIRKSNIISEESGGITQHIGAYYVSGEHGDIVFLDTPGHEAFTAMRARGAQVTDIIVLVVAADDGVMPQTKEAIDHARAANIPIVVAINKIDKPDANSDKVKRDLATVGVAAEDWGGDTLFAAVSAKTGQGVDELLNLILLQAEMLELAANPNKPAKGTVIEAKLDKNKGPVATVLIKGGTLRPGDYFICGENFGRVRAMNNHRGKKMLEAGPSVPVEIYGISGVPMAGDEFIVVHDERTAKQISEHRKQATKDMEKAKKGVVSLEDLFERIKDGNVKELNIILKTDVQGSLEALGDLLVKQSTKEVKLNIIRMATGGITESDVMLASASNAIIIGFNIRANPRVSELAKNEKIDIRYYDVIYDAVKDIRAAMTGLLEPVFKENVIGRAFIKEVFHVPKVGSIAGCQVSDGHIERNAKVRLLRDDVVIFDGRISSLRRFKDDVREVQSGYECGIGLENYNDIKPGDVFEVYQMEEVEAHL</sequence>
<dbReference type="HAMAP" id="MF_00100_B">
    <property type="entry name" value="IF_2_B"/>
    <property type="match status" value="1"/>
</dbReference>
<evidence type="ECO:0000256" key="10">
    <source>
        <dbReference type="RuleBase" id="RU000644"/>
    </source>
</evidence>
<dbReference type="FunFam" id="2.40.30.10:FF:000007">
    <property type="entry name" value="Translation initiation factor IF-2"/>
    <property type="match status" value="1"/>
</dbReference>
<dbReference type="CDD" id="cd03702">
    <property type="entry name" value="IF2_mtIF2_II"/>
    <property type="match status" value="1"/>
</dbReference>
<dbReference type="InterPro" id="IPR005225">
    <property type="entry name" value="Small_GTP-bd"/>
</dbReference>
<dbReference type="Pfam" id="PF00009">
    <property type="entry name" value="GTP_EFTU"/>
    <property type="match status" value="1"/>
</dbReference>
<evidence type="ECO:0000256" key="1">
    <source>
        <dbReference type="ARBA" id="ARBA00004496"/>
    </source>
</evidence>
<feature type="compositionally biased region" description="Basic and acidic residues" evidence="12">
    <location>
        <begin position="156"/>
        <end position="178"/>
    </location>
</feature>
<dbReference type="InterPro" id="IPR006847">
    <property type="entry name" value="IF2_N"/>
</dbReference>
<keyword evidence="7 9" id="KW-0648">Protein biosynthesis</keyword>
<dbReference type="GO" id="GO:0003924">
    <property type="term" value="F:GTPase activity"/>
    <property type="evidence" value="ECO:0007669"/>
    <property type="project" value="UniProtKB-UniRule"/>
</dbReference>
<comment type="subcellular location">
    <subcellularLocation>
        <location evidence="1 9 11">Cytoplasm</location>
    </subcellularLocation>
</comment>
<dbReference type="FunFam" id="3.40.50.10050:FF:000001">
    <property type="entry name" value="Translation initiation factor IF-2"/>
    <property type="match status" value="1"/>
</dbReference>
<dbReference type="InterPro" id="IPR004161">
    <property type="entry name" value="EFTu-like_2"/>
</dbReference>
<protein>
    <recommendedName>
        <fullName evidence="3 9">Translation initiation factor IF-2</fullName>
    </recommendedName>
</protein>
<accession>A0A445MZK0</accession>
<evidence type="ECO:0000259" key="13">
    <source>
        <dbReference type="PROSITE" id="PS51722"/>
    </source>
</evidence>
<dbReference type="Pfam" id="PF22042">
    <property type="entry name" value="EF-G_D2"/>
    <property type="match status" value="1"/>
</dbReference>
<evidence type="ECO:0000256" key="9">
    <source>
        <dbReference type="HAMAP-Rule" id="MF_00100"/>
    </source>
</evidence>
<dbReference type="SUPFAM" id="SSF50447">
    <property type="entry name" value="Translation proteins"/>
    <property type="match status" value="2"/>
</dbReference>
<feature type="region of interest" description="G-domain" evidence="9">
    <location>
        <begin position="404"/>
        <end position="552"/>
    </location>
</feature>
<evidence type="ECO:0000256" key="12">
    <source>
        <dbReference type="SAM" id="MobiDB-lite"/>
    </source>
</evidence>
<dbReference type="AlphaFoldDB" id="A0A445MZK0"/>
<dbReference type="Pfam" id="PF03144">
    <property type="entry name" value="GTP_EFTU_D2"/>
    <property type="match status" value="1"/>
</dbReference>
<dbReference type="Pfam" id="PF11987">
    <property type="entry name" value="IF-2"/>
    <property type="match status" value="1"/>
</dbReference>
<feature type="domain" description="Tr-type G" evidence="13">
    <location>
        <begin position="401"/>
        <end position="570"/>
    </location>
</feature>
<dbReference type="PANTHER" id="PTHR43381">
    <property type="entry name" value="TRANSLATION INITIATION FACTOR IF-2-RELATED"/>
    <property type="match status" value="1"/>
</dbReference>
<dbReference type="InterPro" id="IPR000178">
    <property type="entry name" value="TF_IF2_bacterial-like"/>
</dbReference>
<dbReference type="InterPro" id="IPR009000">
    <property type="entry name" value="Transl_B-barrel_sf"/>
</dbReference>
<organism evidence="14">
    <name type="scientific">uncultured Desulfobacterium sp</name>
    <dbReference type="NCBI Taxonomy" id="201089"/>
    <lineage>
        <taxon>Bacteria</taxon>
        <taxon>Pseudomonadati</taxon>
        <taxon>Thermodesulfobacteriota</taxon>
        <taxon>Desulfobacteria</taxon>
        <taxon>Desulfobacterales</taxon>
        <taxon>Desulfobacteriaceae</taxon>
        <taxon>Desulfobacterium</taxon>
        <taxon>environmental samples</taxon>
    </lineage>
</organism>
<gene>
    <name evidence="9 14" type="primary">infB</name>
    <name evidence="14" type="ORF">PITCH_A390027</name>
</gene>
<dbReference type="Gene3D" id="3.40.50.10050">
    <property type="entry name" value="Translation initiation factor IF- 2, domain 3"/>
    <property type="match status" value="1"/>
</dbReference>
<feature type="region of interest" description="Disordered" evidence="12">
    <location>
        <begin position="123"/>
        <end position="190"/>
    </location>
</feature>
<dbReference type="Pfam" id="PF04760">
    <property type="entry name" value="IF2_N"/>
    <property type="match status" value="2"/>
</dbReference>
<dbReference type="InterPro" id="IPR036925">
    <property type="entry name" value="TIF_IF2_dom3_sf"/>
</dbReference>